<dbReference type="Proteomes" id="UP001295684">
    <property type="component" value="Unassembled WGS sequence"/>
</dbReference>
<protein>
    <submittedName>
        <fullName evidence="1">Uncharacterized protein</fullName>
    </submittedName>
</protein>
<accession>A0AAD1X9I8</accession>
<comment type="caution">
    <text evidence="1">The sequence shown here is derived from an EMBL/GenBank/DDBJ whole genome shotgun (WGS) entry which is preliminary data.</text>
</comment>
<dbReference type="EMBL" id="CAMPGE010003563">
    <property type="protein sequence ID" value="CAI2362400.1"/>
    <property type="molecule type" value="Genomic_DNA"/>
</dbReference>
<dbReference type="AlphaFoldDB" id="A0AAD1X9I8"/>
<name>A0AAD1X9I8_EUPCR</name>
<reference evidence="1" key="1">
    <citation type="submission" date="2023-07" db="EMBL/GenBank/DDBJ databases">
        <authorList>
            <consortium name="AG Swart"/>
            <person name="Singh M."/>
            <person name="Singh A."/>
            <person name="Seah K."/>
            <person name="Emmerich C."/>
        </authorList>
    </citation>
    <scope>NUCLEOTIDE SEQUENCE</scope>
    <source>
        <strain evidence="1">DP1</strain>
    </source>
</reference>
<organism evidence="1 2">
    <name type="scientific">Euplotes crassus</name>
    <dbReference type="NCBI Taxonomy" id="5936"/>
    <lineage>
        <taxon>Eukaryota</taxon>
        <taxon>Sar</taxon>
        <taxon>Alveolata</taxon>
        <taxon>Ciliophora</taxon>
        <taxon>Intramacronucleata</taxon>
        <taxon>Spirotrichea</taxon>
        <taxon>Hypotrichia</taxon>
        <taxon>Euplotida</taxon>
        <taxon>Euplotidae</taxon>
        <taxon>Moneuplotes</taxon>
    </lineage>
</organism>
<keyword evidence="2" id="KW-1185">Reference proteome</keyword>
<evidence type="ECO:0000313" key="2">
    <source>
        <dbReference type="Proteomes" id="UP001295684"/>
    </source>
</evidence>
<sequence length="161" mass="18325">MSFSSFCAKSSFIISLLCSNCFESSSSSFCVFCFVNKHQNRLLFDLFCFRETCNHVLPICNTLLVESFSSKACPLLINVWVPYLVSKSLTINSLKPYLEFSMESRNCGIFKHELCIASSSYFPAGQIFIFKNINRFGSMSVTLFRPKGFKDEIGFFRLIVA</sequence>
<evidence type="ECO:0000313" key="1">
    <source>
        <dbReference type="EMBL" id="CAI2362400.1"/>
    </source>
</evidence>
<proteinExistence type="predicted"/>
<gene>
    <name evidence="1" type="ORF">ECRASSUSDP1_LOCUS3723</name>
</gene>